<keyword evidence="2" id="KW-1185">Reference proteome</keyword>
<evidence type="ECO:0008006" key="3">
    <source>
        <dbReference type="Google" id="ProtNLM"/>
    </source>
</evidence>
<sequence length="344" mass="36438">MSHHLDSPAARADARLNISDLYVFRGERGTVFVMDVCSDSAGTDAPKGFHPDARYEFKIDSTGDATEDLAYRFTFGAPDPDGAQPLELRRLVGADAADDAKEGVVLLTGTTGRALSGADQDLRVWTGRAGDPFWMNPGVVEAVGQAFQHGTDVDVPAQDGAPVKSLFSGQKVRSIVLEVSDADLMSATGTRDIGVWGVTALATDAGGWHRINRCGLPMISPIFAQFDEELAELLNQTPPAADIDTFTDEISKRVAAVVGVRNTASDPHAYGQEVADRVLPNILPYTIGTSAVFGFAEFNGRSLNDNAGEVMFSLATDSALSIDLTKDAVDAPATSSFPYVAPAV</sequence>
<dbReference type="RefSeq" id="WP_190038597.1">
    <property type="nucleotide sequence ID" value="NZ_JBEZVQ010000031.1"/>
</dbReference>
<dbReference type="InterPro" id="IPR025566">
    <property type="entry name" value="DUF4331"/>
</dbReference>
<evidence type="ECO:0000313" key="1">
    <source>
        <dbReference type="EMBL" id="GGX82421.1"/>
    </source>
</evidence>
<dbReference type="Pfam" id="PF14224">
    <property type="entry name" value="DUF4331"/>
    <property type="match status" value="2"/>
</dbReference>
<proteinExistence type="predicted"/>
<gene>
    <name evidence="1" type="ORF">GCM10010515_57410</name>
</gene>
<accession>A0A918NN47</accession>
<organism evidence="1 2">
    <name type="scientific">Streptomyces fructofermentans</name>
    <dbReference type="NCBI Taxonomy" id="152141"/>
    <lineage>
        <taxon>Bacteria</taxon>
        <taxon>Bacillati</taxon>
        <taxon>Actinomycetota</taxon>
        <taxon>Actinomycetes</taxon>
        <taxon>Kitasatosporales</taxon>
        <taxon>Streptomycetaceae</taxon>
        <taxon>Streptomyces</taxon>
    </lineage>
</organism>
<dbReference type="Proteomes" id="UP000645555">
    <property type="component" value="Unassembled WGS sequence"/>
</dbReference>
<evidence type="ECO:0000313" key="2">
    <source>
        <dbReference type="Proteomes" id="UP000645555"/>
    </source>
</evidence>
<comment type="caution">
    <text evidence="1">The sequence shown here is derived from an EMBL/GenBank/DDBJ whole genome shotgun (WGS) entry which is preliminary data.</text>
</comment>
<protein>
    <recommendedName>
        <fullName evidence="3">DUF4331 domain-containing protein</fullName>
    </recommendedName>
</protein>
<dbReference type="EMBL" id="BMWD01000024">
    <property type="protein sequence ID" value="GGX82421.1"/>
    <property type="molecule type" value="Genomic_DNA"/>
</dbReference>
<reference evidence="1" key="1">
    <citation type="journal article" date="2014" name="Int. J. Syst. Evol. Microbiol.">
        <title>Complete genome sequence of Corynebacterium casei LMG S-19264T (=DSM 44701T), isolated from a smear-ripened cheese.</title>
        <authorList>
            <consortium name="US DOE Joint Genome Institute (JGI-PGF)"/>
            <person name="Walter F."/>
            <person name="Albersmeier A."/>
            <person name="Kalinowski J."/>
            <person name="Ruckert C."/>
        </authorList>
    </citation>
    <scope>NUCLEOTIDE SEQUENCE</scope>
    <source>
        <strain evidence="1">JCM 4956</strain>
    </source>
</reference>
<dbReference type="AlphaFoldDB" id="A0A918NN47"/>
<reference evidence="1" key="2">
    <citation type="submission" date="2020-09" db="EMBL/GenBank/DDBJ databases">
        <authorList>
            <person name="Sun Q."/>
            <person name="Ohkuma M."/>
        </authorList>
    </citation>
    <scope>NUCLEOTIDE SEQUENCE</scope>
    <source>
        <strain evidence="1">JCM 4956</strain>
    </source>
</reference>
<name>A0A918NN47_9ACTN</name>